<evidence type="ECO:0000256" key="3">
    <source>
        <dbReference type="ARBA" id="ARBA00023163"/>
    </source>
</evidence>
<sequence>MDAADRKNREDTIYDLLRTDILDLKLRPGMVFSIKDIMEVYDAGRTPVRDALISLSKEGLITLLPQKGTMISKINYDKIRNERFMRISVEKQIMLEFMGICDLKILTDLEMSIDRQSSILKKKDPRAFMAEDIYFHSIFYYAVKKGYCHQVLLANSGHYNRMRLLVMAEEGIEKRIIEQHKELIDAVLAKDTDRLCNILNHHLNRIVSQERRIIQNYPDLFDEDRQEVHRETDELGVDFLVETKLKYHA</sequence>
<dbReference type="InterPro" id="IPR011711">
    <property type="entry name" value="GntR_C"/>
</dbReference>
<evidence type="ECO:0000256" key="2">
    <source>
        <dbReference type="ARBA" id="ARBA00023125"/>
    </source>
</evidence>
<dbReference type="PANTHER" id="PTHR43537">
    <property type="entry name" value="TRANSCRIPTIONAL REGULATOR, GNTR FAMILY"/>
    <property type="match status" value="1"/>
</dbReference>
<dbReference type="AlphaFoldDB" id="A0A9D2MY09"/>
<keyword evidence="1" id="KW-0805">Transcription regulation</keyword>
<dbReference type="PANTHER" id="PTHR43537:SF5">
    <property type="entry name" value="UXU OPERON TRANSCRIPTIONAL REGULATOR"/>
    <property type="match status" value="1"/>
</dbReference>
<name>A0A9D2MY09_9FIRM</name>
<gene>
    <name evidence="5" type="ORF">H9704_01820</name>
</gene>
<dbReference type="EMBL" id="DWWT01000005">
    <property type="protein sequence ID" value="HJC04887.1"/>
    <property type="molecule type" value="Genomic_DNA"/>
</dbReference>
<evidence type="ECO:0000313" key="5">
    <source>
        <dbReference type="EMBL" id="HJC04887.1"/>
    </source>
</evidence>
<keyword evidence="3" id="KW-0804">Transcription</keyword>
<protein>
    <submittedName>
        <fullName evidence="5">GntR family transcriptional regulator</fullName>
    </submittedName>
</protein>
<comment type="caution">
    <text evidence="5">The sequence shown here is derived from an EMBL/GenBank/DDBJ whole genome shotgun (WGS) entry which is preliminary data.</text>
</comment>
<dbReference type="Gene3D" id="1.20.120.530">
    <property type="entry name" value="GntR ligand-binding domain-like"/>
    <property type="match status" value="1"/>
</dbReference>
<accession>A0A9D2MY09</accession>
<dbReference type="GO" id="GO:0003677">
    <property type="term" value="F:DNA binding"/>
    <property type="evidence" value="ECO:0007669"/>
    <property type="project" value="UniProtKB-KW"/>
</dbReference>
<evidence type="ECO:0000256" key="1">
    <source>
        <dbReference type="ARBA" id="ARBA00023015"/>
    </source>
</evidence>
<dbReference type="PROSITE" id="PS50949">
    <property type="entry name" value="HTH_GNTR"/>
    <property type="match status" value="1"/>
</dbReference>
<dbReference type="SUPFAM" id="SSF46785">
    <property type="entry name" value="Winged helix' DNA-binding domain"/>
    <property type="match status" value="1"/>
</dbReference>
<dbReference type="GO" id="GO:0003700">
    <property type="term" value="F:DNA-binding transcription factor activity"/>
    <property type="evidence" value="ECO:0007669"/>
    <property type="project" value="InterPro"/>
</dbReference>
<dbReference type="InterPro" id="IPR036390">
    <property type="entry name" value="WH_DNA-bd_sf"/>
</dbReference>
<evidence type="ECO:0000313" key="6">
    <source>
        <dbReference type="Proteomes" id="UP000823910"/>
    </source>
</evidence>
<dbReference type="SMART" id="SM00345">
    <property type="entry name" value="HTH_GNTR"/>
    <property type="match status" value="1"/>
</dbReference>
<keyword evidence="2" id="KW-0238">DNA-binding</keyword>
<dbReference type="Proteomes" id="UP000823910">
    <property type="component" value="Unassembled WGS sequence"/>
</dbReference>
<dbReference type="Pfam" id="PF07729">
    <property type="entry name" value="FCD"/>
    <property type="match status" value="1"/>
</dbReference>
<organism evidence="5 6">
    <name type="scientific">Candidatus Enterocloster excrementipullorum</name>
    <dbReference type="NCBI Taxonomy" id="2838559"/>
    <lineage>
        <taxon>Bacteria</taxon>
        <taxon>Bacillati</taxon>
        <taxon>Bacillota</taxon>
        <taxon>Clostridia</taxon>
        <taxon>Lachnospirales</taxon>
        <taxon>Lachnospiraceae</taxon>
        <taxon>Enterocloster</taxon>
    </lineage>
</organism>
<reference evidence="5" key="1">
    <citation type="journal article" date="2021" name="PeerJ">
        <title>Extensive microbial diversity within the chicken gut microbiome revealed by metagenomics and culture.</title>
        <authorList>
            <person name="Gilroy R."/>
            <person name="Ravi A."/>
            <person name="Getino M."/>
            <person name="Pursley I."/>
            <person name="Horton D.L."/>
            <person name="Alikhan N.F."/>
            <person name="Baker D."/>
            <person name="Gharbi K."/>
            <person name="Hall N."/>
            <person name="Watson M."/>
            <person name="Adriaenssens E.M."/>
            <person name="Foster-Nyarko E."/>
            <person name="Jarju S."/>
            <person name="Secka A."/>
            <person name="Antonio M."/>
            <person name="Oren A."/>
            <person name="Chaudhuri R.R."/>
            <person name="La Ragione R."/>
            <person name="Hildebrand F."/>
            <person name="Pallen M.J."/>
        </authorList>
    </citation>
    <scope>NUCLEOTIDE SEQUENCE</scope>
    <source>
        <strain evidence="5">CHK180-15479</strain>
    </source>
</reference>
<dbReference type="InterPro" id="IPR000524">
    <property type="entry name" value="Tscrpt_reg_HTH_GntR"/>
</dbReference>
<dbReference type="InterPro" id="IPR008920">
    <property type="entry name" value="TF_FadR/GntR_C"/>
</dbReference>
<dbReference type="InterPro" id="IPR036388">
    <property type="entry name" value="WH-like_DNA-bd_sf"/>
</dbReference>
<dbReference type="SUPFAM" id="SSF48008">
    <property type="entry name" value="GntR ligand-binding domain-like"/>
    <property type="match status" value="1"/>
</dbReference>
<dbReference type="Gene3D" id="1.10.10.10">
    <property type="entry name" value="Winged helix-like DNA-binding domain superfamily/Winged helix DNA-binding domain"/>
    <property type="match status" value="1"/>
</dbReference>
<evidence type="ECO:0000259" key="4">
    <source>
        <dbReference type="PROSITE" id="PS50949"/>
    </source>
</evidence>
<reference evidence="5" key="2">
    <citation type="submission" date="2021-04" db="EMBL/GenBank/DDBJ databases">
        <authorList>
            <person name="Gilroy R."/>
        </authorList>
    </citation>
    <scope>NUCLEOTIDE SEQUENCE</scope>
    <source>
        <strain evidence="5">CHK180-15479</strain>
    </source>
</reference>
<dbReference type="Pfam" id="PF00392">
    <property type="entry name" value="GntR"/>
    <property type="match status" value="1"/>
</dbReference>
<feature type="domain" description="HTH gntR-type" evidence="4">
    <location>
        <begin position="7"/>
        <end position="74"/>
    </location>
</feature>
<proteinExistence type="predicted"/>